<evidence type="ECO:0000256" key="2">
    <source>
        <dbReference type="ARBA" id="ARBA00023002"/>
    </source>
</evidence>
<dbReference type="PANTHER" id="PTHR44196">
    <property type="entry name" value="DEHYDROGENASE/REDUCTASE SDR FAMILY MEMBER 7B"/>
    <property type="match status" value="1"/>
</dbReference>
<reference evidence="4 5" key="1">
    <citation type="submission" date="2020-11" db="EMBL/GenBank/DDBJ databases">
        <title>Enhanced detection system for hospital associated transmission using whole genome sequencing surveillance.</title>
        <authorList>
            <person name="Harrison L.H."/>
            <person name="Van Tyne D."/>
            <person name="Marsh J.W."/>
            <person name="Griffith M.P."/>
            <person name="Snyder D.J."/>
            <person name="Cooper V.S."/>
            <person name="Mustapha M."/>
        </authorList>
    </citation>
    <scope>NUCLEOTIDE SEQUENCE [LARGE SCALE GENOMIC DNA]</scope>
    <source>
        <strain evidence="4 5">ACIN00241</strain>
    </source>
</reference>
<dbReference type="Pfam" id="PF00106">
    <property type="entry name" value="adh_short"/>
    <property type="match status" value="1"/>
</dbReference>
<sequence>MTDKSKSWVLVTGASSGFGVEFAKQYAEQGRSLILVARTLNKLENLATELRQNFNIEVIVEQVDLSSIPAVTALHQRLRERDIVVDVLINNAGHGLQGPFLDETLDHSLAMIDLDIRSLTAMTRLFGEDMCARKKGSILMVASMLSYQGVKNFAVYSAAKAYVLRFSDALHRELKKDGVVVTALCPGLSDTGFVAGAKQKLTPALKMVMMQPKPVVQAGIRALQAGRMSVVPGFGNKAITILTWATPRWLHQSIMAAVMGV</sequence>
<dbReference type="InterPro" id="IPR002347">
    <property type="entry name" value="SDR_fam"/>
</dbReference>
<proteinExistence type="inferred from homology"/>
<keyword evidence="5" id="KW-1185">Reference proteome</keyword>
<dbReference type="InterPro" id="IPR020904">
    <property type="entry name" value="Sc_DH/Rdtase_CS"/>
</dbReference>
<comment type="caution">
    <text evidence="4">The sequence shown here is derived from an EMBL/GenBank/DDBJ whole genome shotgun (WGS) entry which is preliminary data.</text>
</comment>
<dbReference type="Proteomes" id="UP000808699">
    <property type="component" value="Unassembled WGS sequence"/>
</dbReference>
<organism evidence="4 5">
    <name type="scientific">Acinetobacter lactucae</name>
    <dbReference type="NCBI Taxonomy" id="1785128"/>
    <lineage>
        <taxon>Bacteria</taxon>
        <taxon>Pseudomonadati</taxon>
        <taxon>Pseudomonadota</taxon>
        <taxon>Gammaproteobacteria</taxon>
        <taxon>Moraxellales</taxon>
        <taxon>Moraxellaceae</taxon>
        <taxon>Acinetobacter</taxon>
        <taxon>Acinetobacter calcoaceticus/baumannii complex</taxon>
    </lineage>
</organism>
<gene>
    <name evidence="4" type="ORF">I6M64_04665</name>
</gene>
<comment type="similarity">
    <text evidence="1 3">Belongs to the short-chain dehydrogenases/reductases (SDR) family.</text>
</comment>
<dbReference type="PRINTS" id="PR00081">
    <property type="entry name" value="GDHRDH"/>
</dbReference>
<dbReference type="PANTHER" id="PTHR44196:SF2">
    <property type="entry name" value="SHORT-CHAIN DEHYDROGENASE-RELATED"/>
    <property type="match status" value="1"/>
</dbReference>
<evidence type="ECO:0000256" key="1">
    <source>
        <dbReference type="ARBA" id="ARBA00006484"/>
    </source>
</evidence>
<evidence type="ECO:0000313" key="5">
    <source>
        <dbReference type="Proteomes" id="UP000808699"/>
    </source>
</evidence>
<keyword evidence="2" id="KW-0560">Oxidoreductase</keyword>
<dbReference type="PIRSF" id="PIRSF000126">
    <property type="entry name" value="11-beta-HSD1"/>
    <property type="match status" value="1"/>
</dbReference>
<dbReference type="PRINTS" id="PR00080">
    <property type="entry name" value="SDRFAMILY"/>
</dbReference>
<dbReference type="RefSeq" id="WP_200042805.1">
    <property type="nucleotide sequence ID" value="NZ_JADWNO010000002.1"/>
</dbReference>
<dbReference type="EMBL" id="JADWNO010000002">
    <property type="protein sequence ID" value="MBJ8436616.1"/>
    <property type="molecule type" value="Genomic_DNA"/>
</dbReference>
<evidence type="ECO:0000313" key="4">
    <source>
        <dbReference type="EMBL" id="MBJ8436616.1"/>
    </source>
</evidence>
<dbReference type="InterPro" id="IPR036291">
    <property type="entry name" value="NAD(P)-bd_dom_sf"/>
</dbReference>
<dbReference type="SUPFAM" id="SSF51735">
    <property type="entry name" value="NAD(P)-binding Rossmann-fold domains"/>
    <property type="match status" value="1"/>
</dbReference>
<name>A0ABS1AGU9_9GAMM</name>
<dbReference type="CDD" id="cd05233">
    <property type="entry name" value="SDR_c"/>
    <property type="match status" value="1"/>
</dbReference>
<accession>A0ABS1AGU9</accession>
<dbReference type="PROSITE" id="PS00061">
    <property type="entry name" value="ADH_SHORT"/>
    <property type="match status" value="1"/>
</dbReference>
<evidence type="ECO:0000256" key="3">
    <source>
        <dbReference type="RuleBase" id="RU000363"/>
    </source>
</evidence>
<dbReference type="Gene3D" id="3.40.50.720">
    <property type="entry name" value="NAD(P)-binding Rossmann-like Domain"/>
    <property type="match status" value="1"/>
</dbReference>
<protein>
    <submittedName>
        <fullName evidence="4">SDR family oxidoreductase</fullName>
    </submittedName>
</protein>